<evidence type="ECO:0008006" key="4">
    <source>
        <dbReference type="Google" id="ProtNLM"/>
    </source>
</evidence>
<dbReference type="Proteomes" id="UP000177690">
    <property type="component" value="Unassembled WGS sequence"/>
</dbReference>
<evidence type="ECO:0000313" key="3">
    <source>
        <dbReference type="Proteomes" id="UP000177690"/>
    </source>
</evidence>
<keyword evidence="1" id="KW-1133">Transmembrane helix</keyword>
<evidence type="ECO:0000256" key="1">
    <source>
        <dbReference type="SAM" id="Phobius"/>
    </source>
</evidence>
<dbReference type="EMBL" id="MHJL01000020">
    <property type="protein sequence ID" value="OGY67564.1"/>
    <property type="molecule type" value="Genomic_DNA"/>
</dbReference>
<name>A0A1G1ZSN3_9BACT</name>
<comment type="caution">
    <text evidence="2">The sequence shown here is derived from an EMBL/GenBank/DDBJ whole genome shotgun (WGS) entry which is preliminary data.</text>
</comment>
<organism evidence="2 3">
    <name type="scientific">Candidatus Harrisonbacteria bacterium RIFCSPLOWO2_02_FULL_41_13b</name>
    <dbReference type="NCBI Taxonomy" id="1798409"/>
    <lineage>
        <taxon>Bacteria</taxon>
        <taxon>Candidatus Harrisoniibacteriota</taxon>
    </lineage>
</organism>
<gene>
    <name evidence="2" type="ORF">A3I24_00420</name>
</gene>
<reference evidence="2 3" key="1">
    <citation type="journal article" date="2016" name="Nat. Commun.">
        <title>Thousands of microbial genomes shed light on interconnected biogeochemical processes in an aquifer system.</title>
        <authorList>
            <person name="Anantharaman K."/>
            <person name="Brown C.T."/>
            <person name="Hug L.A."/>
            <person name="Sharon I."/>
            <person name="Castelle C.J."/>
            <person name="Probst A.J."/>
            <person name="Thomas B.C."/>
            <person name="Singh A."/>
            <person name="Wilkins M.J."/>
            <person name="Karaoz U."/>
            <person name="Brodie E.L."/>
            <person name="Williams K.H."/>
            <person name="Hubbard S.S."/>
            <person name="Banfield J.F."/>
        </authorList>
    </citation>
    <scope>NUCLEOTIDE SEQUENCE [LARGE SCALE GENOMIC DNA]</scope>
</reference>
<dbReference type="AlphaFoldDB" id="A0A1G1ZSN3"/>
<protein>
    <recommendedName>
        <fullName evidence="4">POTRA domain-containing protein</fullName>
    </recommendedName>
</protein>
<evidence type="ECO:0000313" key="2">
    <source>
        <dbReference type="EMBL" id="OGY67564.1"/>
    </source>
</evidence>
<feature type="transmembrane region" description="Helical" evidence="1">
    <location>
        <begin position="34"/>
        <end position="53"/>
    </location>
</feature>
<keyword evidence="1" id="KW-0472">Membrane</keyword>
<accession>A0A1G1ZSN3</accession>
<keyword evidence="1" id="KW-0812">Transmembrane</keyword>
<sequence>MKFGIWGLEFNLFMDLYQSQNGNKQNSLWPRLKLYLFFGAIGLLMIGGLYALIFSQIFQVKVQISGLQRLTEDRFFHDFATAVFQNRLKGFLGFNNYFTWPSNIKLKNPLVASVDIDKRLLEKKILVKVEERQSYGIWCGGMPHPTSYISHSSCYWFDKGGVLFEEAPVPEGHLILRIDSDLETIPMLGELAVSAEFYANIDKIFKFFSETGLPIDSYVLKNDLQEFRAQVKDSPEIRFSLRFDVKNSLDALELLMQKGDWKKSNYVDLTVENRVYIQ</sequence>
<proteinExistence type="predicted"/>